<organism evidence="1 2">
    <name type="scientific">Aspergillus melleus</name>
    <dbReference type="NCBI Taxonomy" id="138277"/>
    <lineage>
        <taxon>Eukaryota</taxon>
        <taxon>Fungi</taxon>
        <taxon>Dikarya</taxon>
        <taxon>Ascomycota</taxon>
        <taxon>Pezizomycotina</taxon>
        <taxon>Eurotiomycetes</taxon>
        <taxon>Eurotiomycetidae</taxon>
        <taxon>Eurotiales</taxon>
        <taxon>Aspergillaceae</taxon>
        <taxon>Aspergillus</taxon>
        <taxon>Aspergillus subgen. Circumdati</taxon>
    </lineage>
</organism>
<dbReference type="EMBL" id="JAOPJF010000044">
    <property type="protein sequence ID" value="KAK1143032.1"/>
    <property type="molecule type" value="Genomic_DNA"/>
</dbReference>
<evidence type="ECO:0000313" key="2">
    <source>
        <dbReference type="Proteomes" id="UP001177260"/>
    </source>
</evidence>
<comment type="caution">
    <text evidence="1">The sequence shown here is derived from an EMBL/GenBank/DDBJ whole genome shotgun (WGS) entry which is preliminary data.</text>
</comment>
<dbReference type="Proteomes" id="UP001177260">
    <property type="component" value="Unassembled WGS sequence"/>
</dbReference>
<gene>
    <name evidence="1" type="ORF">N8T08_007096</name>
</gene>
<name>A0ACC3AZS4_9EURO</name>
<protein>
    <submittedName>
        <fullName evidence="1">Uncharacterized protein</fullName>
    </submittedName>
</protein>
<evidence type="ECO:0000313" key="1">
    <source>
        <dbReference type="EMBL" id="KAK1143032.1"/>
    </source>
</evidence>
<sequence>MAASAIPSNGLIDPNKQAEFPIILGDKLAGKKDATRSKFVHIQYNHKSKSTNPLQRSVIKPSRVKDQYNLTITDGSHNAEHVYKGSVDPEQAVSGSEENNLVLVFDAERKAFVLEPVAAQLNFNLRSAPARTSKQVLELRQLRTLQEDDHASGDDMSGNDDGPADDSNPYDFRHFLPKDNAEDDSKSASDNATPEPYSAPSKGNTPLLMPTAKRPTASPKIKSTPSPKLKPTPSPKPRPKSQANPLRQTKRPTAPAKPDNATSSKPNPKPKPRAPEKAKQLDGLGVEVPKTSPPPDLGTGAISAHKAVPSPGTNIIVDGDLIIDMGSPPPSRPRFNINPAHFSSNNTPGMDVGDDNEDEEEEIEDLRLPSPAGHGGRPAAPGRTQPGSHVPVTEEEVEDDDALAAEMEAAFEESAREEEEARSQPSQQGASSHQYHIPSDDESEVSEEE</sequence>
<reference evidence="1 2" key="1">
    <citation type="journal article" date="2023" name="ACS Omega">
        <title>Identification of the Neoaspergillic Acid Biosynthesis Gene Cluster by Establishing an In Vitro CRISPR-Ribonucleoprotein Genetic System in Aspergillus melleus.</title>
        <authorList>
            <person name="Yuan B."/>
            <person name="Grau M.F."/>
            <person name="Murata R.M."/>
            <person name="Torok T."/>
            <person name="Venkateswaran K."/>
            <person name="Stajich J.E."/>
            <person name="Wang C.C.C."/>
        </authorList>
    </citation>
    <scope>NUCLEOTIDE SEQUENCE [LARGE SCALE GENOMIC DNA]</scope>
    <source>
        <strain evidence="1 2">IMV 1140</strain>
    </source>
</reference>
<keyword evidence="2" id="KW-1185">Reference proteome</keyword>
<proteinExistence type="predicted"/>
<accession>A0ACC3AZS4</accession>